<keyword evidence="4" id="KW-1185">Reference proteome</keyword>
<dbReference type="Proteomes" id="UP000553888">
    <property type="component" value="Unassembled WGS sequence"/>
</dbReference>
<dbReference type="RefSeq" id="WP_343046625.1">
    <property type="nucleotide sequence ID" value="NZ_JACBZY010000001.1"/>
</dbReference>
<dbReference type="AlphaFoldDB" id="A0A852YG42"/>
<proteinExistence type="inferred from homology"/>
<dbReference type="CDD" id="cd06223">
    <property type="entry name" value="PRTases_typeI"/>
    <property type="match status" value="1"/>
</dbReference>
<dbReference type="InterPro" id="IPR029057">
    <property type="entry name" value="PRTase-like"/>
</dbReference>
<protein>
    <submittedName>
        <fullName evidence="3">Putative amidophosphoribosyltransferase</fullName>
    </submittedName>
</protein>
<dbReference type="EMBL" id="JACBZY010000001">
    <property type="protein sequence ID" value="NYG98767.1"/>
    <property type="molecule type" value="Genomic_DNA"/>
</dbReference>
<dbReference type="Gene3D" id="3.40.50.2020">
    <property type="match status" value="1"/>
</dbReference>
<evidence type="ECO:0000313" key="3">
    <source>
        <dbReference type="EMBL" id="NYG98767.1"/>
    </source>
</evidence>
<dbReference type="SUPFAM" id="SSF53271">
    <property type="entry name" value="PRTase-like"/>
    <property type="match status" value="1"/>
</dbReference>
<feature type="domain" description="Phosphoribosyltransferase" evidence="2">
    <location>
        <begin position="147"/>
        <end position="214"/>
    </location>
</feature>
<dbReference type="Pfam" id="PF00156">
    <property type="entry name" value="Pribosyltran"/>
    <property type="match status" value="1"/>
</dbReference>
<accession>A0A852YG42</accession>
<gene>
    <name evidence="3" type="ORF">BJ979_001393</name>
</gene>
<evidence type="ECO:0000259" key="2">
    <source>
        <dbReference type="Pfam" id="PF00156"/>
    </source>
</evidence>
<dbReference type="InterPro" id="IPR000836">
    <property type="entry name" value="PRTase_dom"/>
</dbReference>
<organism evidence="3 4">
    <name type="scientific">Schumannella luteola</name>
    <dbReference type="NCBI Taxonomy" id="472059"/>
    <lineage>
        <taxon>Bacteria</taxon>
        <taxon>Bacillati</taxon>
        <taxon>Actinomycetota</taxon>
        <taxon>Actinomycetes</taxon>
        <taxon>Micrococcales</taxon>
        <taxon>Microbacteriaceae</taxon>
        <taxon>Schumannella</taxon>
    </lineage>
</organism>
<keyword evidence="3" id="KW-0808">Transferase</keyword>
<reference evidence="3 4" key="1">
    <citation type="submission" date="2020-07" db="EMBL/GenBank/DDBJ databases">
        <title>Sequencing the genomes of 1000 actinobacteria strains.</title>
        <authorList>
            <person name="Klenk H.-P."/>
        </authorList>
    </citation>
    <scope>NUCLEOTIDE SEQUENCE [LARGE SCALE GENOMIC DNA]</scope>
    <source>
        <strain evidence="3 4">DSM 23141</strain>
    </source>
</reference>
<sequence>MLPVDCVGCGAPDRAICDDCRGELEPLPHERRLGGPDDPPLLVVAGLAYGGVARRALVALKEQERTELLGALAPALAAAAVRLAELVPDAPAPDLAAGPEPVPALELCRVPTSRRAFRRRGREPVAQLAVRAGLRTRSLLRVAPRSARQKQLGVDKRAENLRGAMRAPGSLAGCRLVLVDDVVTTGATLLEAARAAREAGAEVVGAIAVASTPKLFRASRRGAARGDGER</sequence>
<comment type="similarity">
    <text evidence="1">Belongs to the ComF/GntX family.</text>
</comment>
<name>A0A852YG42_9MICO</name>
<evidence type="ECO:0000256" key="1">
    <source>
        <dbReference type="ARBA" id="ARBA00008007"/>
    </source>
</evidence>
<dbReference type="GO" id="GO:0016757">
    <property type="term" value="F:glycosyltransferase activity"/>
    <property type="evidence" value="ECO:0007669"/>
    <property type="project" value="UniProtKB-KW"/>
</dbReference>
<keyword evidence="3" id="KW-0328">Glycosyltransferase</keyword>
<dbReference type="PANTHER" id="PTHR47505">
    <property type="entry name" value="DNA UTILIZATION PROTEIN YHGH"/>
    <property type="match status" value="1"/>
</dbReference>
<dbReference type="InterPro" id="IPR051910">
    <property type="entry name" value="ComF/GntX_DNA_util-trans"/>
</dbReference>
<evidence type="ECO:0000313" key="4">
    <source>
        <dbReference type="Proteomes" id="UP000553888"/>
    </source>
</evidence>
<dbReference type="PANTHER" id="PTHR47505:SF1">
    <property type="entry name" value="DNA UTILIZATION PROTEIN YHGH"/>
    <property type="match status" value="1"/>
</dbReference>
<comment type="caution">
    <text evidence="3">The sequence shown here is derived from an EMBL/GenBank/DDBJ whole genome shotgun (WGS) entry which is preliminary data.</text>
</comment>